<sequence length="265" mass="29575">MLELTNIHKVFNIGKVNQNYALKGVNLKLEKGDFVTIIGSNGAGKSTLLNIVAGTYLPDRGQVRIGGQDVTNLTVYERASLIGRVFQDPLKGTASEMTIEENLALADKRGRKRGLKLGLNREKRSQYREALSWLGLGLEDRLNDEVKLLSGGQRQALTLLMATTGNPEILLLDEHTAALDPKTAVKIIEITRKIVDRNNLTVLMVTHDLKQALEMGNRTIMMDRGEIILDLKDKERENTTVEGLLKKFNEKSGHDFTDDRVLLSR</sequence>
<protein>
    <submittedName>
        <fullName evidence="8">ABC transporter related</fullName>
    </submittedName>
</protein>
<dbReference type="HOGENOM" id="CLU_000604_1_22_9"/>
<dbReference type="SUPFAM" id="SSF52540">
    <property type="entry name" value="P-loop containing nucleoside triphosphate hydrolases"/>
    <property type="match status" value="1"/>
</dbReference>
<evidence type="ECO:0000256" key="1">
    <source>
        <dbReference type="ARBA" id="ARBA00004202"/>
    </source>
</evidence>
<evidence type="ECO:0000256" key="6">
    <source>
        <dbReference type="ARBA" id="ARBA00023136"/>
    </source>
</evidence>
<dbReference type="InterPro" id="IPR050166">
    <property type="entry name" value="ABC_transporter_ATP-bind"/>
</dbReference>
<dbReference type="GO" id="GO:0005886">
    <property type="term" value="C:plasma membrane"/>
    <property type="evidence" value="ECO:0007669"/>
    <property type="project" value="UniProtKB-SubCell"/>
</dbReference>
<dbReference type="PROSITE" id="PS00211">
    <property type="entry name" value="ABC_TRANSPORTER_1"/>
    <property type="match status" value="1"/>
</dbReference>
<dbReference type="PANTHER" id="PTHR42788:SF7">
    <property type="entry name" value="NITRATE ABC TRANSPORTER ATP-BINDING PROTEIN"/>
    <property type="match status" value="1"/>
</dbReference>
<feature type="domain" description="ABC transporter" evidence="7">
    <location>
        <begin position="2"/>
        <end position="249"/>
    </location>
</feature>
<dbReference type="GO" id="GO:0005524">
    <property type="term" value="F:ATP binding"/>
    <property type="evidence" value="ECO:0007669"/>
    <property type="project" value="UniProtKB-KW"/>
</dbReference>
<dbReference type="STRING" id="373903.Hore_19970"/>
<keyword evidence="2" id="KW-0813">Transport</keyword>
<dbReference type="InterPro" id="IPR017871">
    <property type="entry name" value="ABC_transporter-like_CS"/>
</dbReference>
<evidence type="ECO:0000256" key="2">
    <source>
        <dbReference type="ARBA" id="ARBA00022448"/>
    </source>
</evidence>
<evidence type="ECO:0000256" key="3">
    <source>
        <dbReference type="ARBA" id="ARBA00022475"/>
    </source>
</evidence>
<dbReference type="GO" id="GO:0016887">
    <property type="term" value="F:ATP hydrolysis activity"/>
    <property type="evidence" value="ECO:0007669"/>
    <property type="project" value="InterPro"/>
</dbReference>
<evidence type="ECO:0000256" key="4">
    <source>
        <dbReference type="ARBA" id="ARBA00022741"/>
    </source>
</evidence>
<keyword evidence="4" id="KW-0547">Nucleotide-binding</keyword>
<name>B8CZM5_HALOH</name>
<proteinExistence type="predicted"/>
<dbReference type="SMART" id="SM00382">
    <property type="entry name" value="AAA"/>
    <property type="match status" value="1"/>
</dbReference>
<organism evidence="8 9">
    <name type="scientific">Halothermothrix orenii (strain H 168 / OCM 544 / DSM 9562)</name>
    <dbReference type="NCBI Taxonomy" id="373903"/>
    <lineage>
        <taxon>Bacteria</taxon>
        <taxon>Bacillati</taxon>
        <taxon>Bacillota</taxon>
        <taxon>Clostridia</taxon>
        <taxon>Halanaerobiales</taxon>
        <taxon>Halothermotrichaceae</taxon>
        <taxon>Halothermothrix</taxon>
    </lineage>
</organism>
<dbReference type="InterPro" id="IPR003593">
    <property type="entry name" value="AAA+_ATPase"/>
</dbReference>
<keyword evidence="5" id="KW-0067">ATP-binding</keyword>
<dbReference type="PROSITE" id="PS50893">
    <property type="entry name" value="ABC_TRANSPORTER_2"/>
    <property type="match status" value="1"/>
</dbReference>
<dbReference type="Proteomes" id="UP000000719">
    <property type="component" value="Chromosome"/>
</dbReference>
<dbReference type="Gene3D" id="3.40.50.300">
    <property type="entry name" value="P-loop containing nucleotide triphosphate hydrolases"/>
    <property type="match status" value="1"/>
</dbReference>
<dbReference type="OrthoDB" id="9776369at2"/>
<keyword evidence="3" id="KW-1003">Cell membrane</keyword>
<keyword evidence="9" id="KW-1185">Reference proteome</keyword>
<dbReference type="eggNOG" id="COG1101">
    <property type="taxonomic scope" value="Bacteria"/>
</dbReference>
<dbReference type="AlphaFoldDB" id="B8CZM5"/>
<keyword evidence="6" id="KW-0472">Membrane</keyword>
<dbReference type="InterPro" id="IPR027417">
    <property type="entry name" value="P-loop_NTPase"/>
</dbReference>
<dbReference type="InterPro" id="IPR003439">
    <property type="entry name" value="ABC_transporter-like_ATP-bd"/>
</dbReference>
<reference evidence="8 9" key="1">
    <citation type="journal article" date="2009" name="PLoS ONE">
        <title>Genome analysis of the anaerobic thermohalophilic bacterium Halothermothrix orenii.</title>
        <authorList>
            <person name="Mavromatis K."/>
            <person name="Ivanova N."/>
            <person name="Anderson I."/>
            <person name="Lykidis A."/>
            <person name="Hooper S.D."/>
            <person name="Sun H."/>
            <person name="Kunin V."/>
            <person name="Lapidus A."/>
            <person name="Hugenholtz P."/>
            <person name="Patel B."/>
            <person name="Kyrpides N.C."/>
        </authorList>
    </citation>
    <scope>NUCLEOTIDE SEQUENCE [LARGE SCALE GENOMIC DNA]</scope>
    <source>
        <strain evidence="9">H 168 / OCM 544 / DSM 9562</strain>
    </source>
</reference>
<evidence type="ECO:0000313" key="9">
    <source>
        <dbReference type="Proteomes" id="UP000000719"/>
    </source>
</evidence>
<dbReference type="KEGG" id="hor:Hore_19970"/>
<dbReference type="RefSeq" id="WP_015923713.1">
    <property type="nucleotide sequence ID" value="NC_011899.1"/>
</dbReference>
<evidence type="ECO:0000313" key="8">
    <source>
        <dbReference type="EMBL" id="ACL70744.1"/>
    </source>
</evidence>
<dbReference type="PANTHER" id="PTHR42788">
    <property type="entry name" value="TAURINE IMPORT ATP-BINDING PROTEIN-RELATED"/>
    <property type="match status" value="1"/>
</dbReference>
<accession>B8CZM5</accession>
<comment type="subcellular location">
    <subcellularLocation>
        <location evidence="1">Cell membrane</location>
        <topology evidence="1">Peripheral membrane protein</topology>
    </subcellularLocation>
</comment>
<dbReference type="Pfam" id="PF00005">
    <property type="entry name" value="ABC_tran"/>
    <property type="match status" value="1"/>
</dbReference>
<gene>
    <name evidence="8" type="ordered locus">Hore_19970</name>
</gene>
<evidence type="ECO:0000256" key="5">
    <source>
        <dbReference type="ARBA" id="ARBA00022840"/>
    </source>
</evidence>
<evidence type="ECO:0000259" key="7">
    <source>
        <dbReference type="PROSITE" id="PS50893"/>
    </source>
</evidence>
<dbReference type="EMBL" id="CP001098">
    <property type="protein sequence ID" value="ACL70744.1"/>
    <property type="molecule type" value="Genomic_DNA"/>
</dbReference>